<dbReference type="PATRIC" id="fig|1235802.3.peg.4713"/>
<name>N2A6A3_9FIRM</name>
<evidence type="ECO:0000256" key="1">
    <source>
        <dbReference type="SAM" id="Phobius"/>
    </source>
</evidence>
<dbReference type="OrthoDB" id="9767863at2"/>
<dbReference type="AlphaFoldDB" id="N2A6A3"/>
<dbReference type="eggNOG" id="COG4485">
    <property type="taxonomic scope" value="Bacteria"/>
</dbReference>
<feature type="transmembrane region" description="Helical" evidence="1">
    <location>
        <begin position="354"/>
        <end position="374"/>
    </location>
</feature>
<evidence type="ECO:0000313" key="3">
    <source>
        <dbReference type="EMBL" id="EMZ21615.1"/>
    </source>
</evidence>
<dbReference type="InterPro" id="IPR025282">
    <property type="entry name" value="DUF4214"/>
</dbReference>
<organism evidence="3 4">
    <name type="scientific">Eubacterium plexicaudatum ASF492</name>
    <dbReference type="NCBI Taxonomy" id="1235802"/>
    <lineage>
        <taxon>Bacteria</taxon>
        <taxon>Bacillati</taxon>
        <taxon>Bacillota</taxon>
        <taxon>Clostridia</taxon>
        <taxon>Eubacteriales</taxon>
        <taxon>Eubacteriaceae</taxon>
        <taxon>Eubacterium</taxon>
    </lineage>
</organism>
<feature type="transmembrane region" description="Helical" evidence="1">
    <location>
        <begin position="314"/>
        <end position="334"/>
    </location>
</feature>
<accession>N2A6A3</accession>
<dbReference type="EMBL" id="AQFT01000129">
    <property type="protein sequence ID" value="EMZ21615.1"/>
    <property type="molecule type" value="Genomic_DNA"/>
</dbReference>
<feature type="transmembrane region" description="Helical" evidence="1">
    <location>
        <begin position="232"/>
        <end position="255"/>
    </location>
</feature>
<gene>
    <name evidence="3" type="ORF">C823_04432</name>
</gene>
<evidence type="ECO:0000313" key="4">
    <source>
        <dbReference type="Proteomes" id="UP000012589"/>
    </source>
</evidence>
<dbReference type="STRING" id="1235802.C823_04432"/>
<dbReference type="Proteomes" id="UP000012589">
    <property type="component" value="Unassembled WGS sequence"/>
</dbReference>
<keyword evidence="1" id="KW-1133">Transmembrane helix</keyword>
<feature type="transmembrane region" description="Helical" evidence="1">
    <location>
        <begin position="133"/>
        <end position="150"/>
    </location>
</feature>
<sequence>MTNKKSSKIAGWFIFCFVLIVVSLAIGYISLGSNIDFDVYKSLEGDSASTAATIKSIQENGLAGIWFNPRTGAPEIAATLDANAVDIMMSLFIWCISLFVKSTPRIQYIYFILTFALNAVSMAMLLRKVKIKYEVVFVCSILFTAVPYHFYRGLPHAVLTNYMYVAISVYLSLYILGVVQEAKRERWKICVCCILLGLGFGYYYAFGLIVMAVAYLISIIKSEDKKAVLRKMWILGFLLLTIFISLIPKIGYSVVHGKNQIAMQRSFTEQELYGLKIIQMLLPPSYSRFSVLRELNQEYTSQAPLITENSAANLGFIPSIGFLILCAALIWSFASGKKKVGDEWMLIDFASLTTLILVLFGSIGGFGEIFNYFVTPQIRCYNRMSIYIAGLSLLVIAVLLNKLAFAKRWVSYVFCCIILVLGLADQVDFADSSWIQTAKNPQKVYQEFFAKTEEGLEKGAMVYQLPYVDYPENGWFDYKHFSGYLFTDTLRWSYGGIKGRNLAAGKLNIDEGMSWQFLKGVKEAGFSAVYIDLAGYQDGGSNILSFYDSVGIEPIVSEDKMLYLYDISDIEISEEETTAGYSFVNIWADTYNLEMDVSKKAAIAEGIKAKDQKVYSELYLGIADSDMIIKYSDAEYIDFLYASLLGRSETDDERNYWISVMQNGSDRKDVFSSFLSSYEFRIRYGFEDAAE</sequence>
<feature type="transmembrane region" description="Helical" evidence="1">
    <location>
        <begin position="162"/>
        <end position="179"/>
    </location>
</feature>
<feature type="domain" description="DUF4214" evidence="2">
    <location>
        <begin position="631"/>
        <end position="681"/>
    </location>
</feature>
<evidence type="ECO:0000259" key="2">
    <source>
        <dbReference type="Pfam" id="PF13946"/>
    </source>
</evidence>
<feature type="transmembrane region" description="Helical" evidence="1">
    <location>
        <begin position="108"/>
        <end position="126"/>
    </location>
</feature>
<keyword evidence="4" id="KW-1185">Reference proteome</keyword>
<proteinExistence type="predicted"/>
<dbReference type="Pfam" id="PF13946">
    <property type="entry name" value="DUF4214"/>
    <property type="match status" value="1"/>
</dbReference>
<feature type="transmembrane region" description="Helical" evidence="1">
    <location>
        <begin position="386"/>
        <end position="403"/>
    </location>
</feature>
<comment type="caution">
    <text evidence="3">The sequence shown here is derived from an EMBL/GenBank/DDBJ whole genome shotgun (WGS) entry which is preliminary data.</text>
</comment>
<keyword evidence="1" id="KW-0472">Membrane</keyword>
<protein>
    <recommendedName>
        <fullName evidence="2">DUF4214 domain-containing protein</fullName>
    </recommendedName>
</protein>
<dbReference type="HOGENOM" id="CLU_398352_0_0_9"/>
<feature type="transmembrane region" description="Helical" evidence="1">
    <location>
        <begin position="191"/>
        <end position="220"/>
    </location>
</feature>
<keyword evidence="1" id="KW-0812">Transmembrane</keyword>
<reference evidence="3 4" key="1">
    <citation type="journal article" date="2014" name="Genome Announc.">
        <title>Draft genome sequences of the altered schaedler flora, a defined bacterial community from gnotobiotic mice.</title>
        <authorList>
            <person name="Wannemuehler M.J."/>
            <person name="Overstreet A.M."/>
            <person name="Ward D.V."/>
            <person name="Phillips G.J."/>
        </authorList>
    </citation>
    <scope>NUCLEOTIDE SEQUENCE [LARGE SCALE GENOMIC DNA]</scope>
    <source>
        <strain evidence="3 4">ASF492</strain>
    </source>
</reference>
<feature type="transmembrane region" description="Helical" evidence="1">
    <location>
        <begin position="12"/>
        <end position="31"/>
    </location>
</feature>